<dbReference type="SUPFAM" id="SSF56235">
    <property type="entry name" value="N-terminal nucleophile aminohydrolases (Ntn hydrolases)"/>
    <property type="match status" value="1"/>
</dbReference>
<gene>
    <name evidence="15" type="ORF">PPAR1163_LOCUS6744</name>
</gene>
<evidence type="ECO:0000256" key="2">
    <source>
        <dbReference type="ARBA" id="ARBA00012737"/>
    </source>
</evidence>
<evidence type="ECO:0000256" key="8">
    <source>
        <dbReference type="ARBA" id="ARBA00022962"/>
    </source>
</evidence>
<evidence type="ECO:0000256" key="4">
    <source>
        <dbReference type="ARBA" id="ARBA00022605"/>
    </source>
</evidence>
<keyword evidence="8 11" id="KW-0315">Glutamine amidotransferase</keyword>
<comment type="catalytic activity">
    <reaction evidence="9">
        <text>L-aspartate + L-glutamine + ATP + H2O = L-asparagine + L-glutamate + AMP + diphosphate + H(+)</text>
        <dbReference type="Rhea" id="RHEA:12228"/>
        <dbReference type="ChEBI" id="CHEBI:15377"/>
        <dbReference type="ChEBI" id="CHEBI:15378"/>
        <dbReference type="ChEBI" id="CHEBI:29985"/>
        <dbReference type="ChEBI" id="CHEBI:29991"/>
        <dbReference type="ChEBI" id="CHEBI:30616"/>
        <dbReference type="ChEBI" id="CHEBI:33019"/>
        <dbReference type="ChEBI" id="CHEBI:58048"/>
        <dbReference type="ChEBI" id="CHEBI:58359"/>
        <dbReference type="ChEBI" id="CHEBI:456215"/>
        <dbReference type="EC" id="6.3.5.4"/>
    </reaction>
</comment>
<accession>A0A7S1TW89</accession>
<evidence type="ECO:0000256" key="6">
    <source>
        <dbReference type="ARBA" id="ARBA00022840"/>
    </source>
</evidence>
<evidence type="ECO:0000256" key="1">
    <source>
        <dbReference type="ARBA" id="ARBA00005187"/>
    </source>
</evidence>
<dbReference type="SUPFAM" id="SSF52402">
    <property type="entry name" value="Adenine nucleotide alpha hydrolases-like"/>
    <property type="match status" value="1"/>
</dbReference>
<dbReference type="Pfam" id="PF13537">
    <property type="entry name" value="GATase_7"/>
    <property type="match status" value="1"/>
</dbReference>
<dbReference type="PANTHER" id="PTHR11772:SF2">
    <property type="entry name" value="ASPARAGINE SYNTHETASE [GLUTAMINE-HYDROLYZING]"/>
    <property type="match status" value="1"/>
</dbReference>
<feature type="binding site" evidence="12">
    <location>
        <begin position="349"/>
        <end position="350"/>
    </location>
    <ligand>
        <name>ATP</name>
        <dbReference type="ChEBI" id="CHEBI:30616"/>
    </ligand>
</feature>
<dbReference type="InterPro" id="IPR029055">
    <property type="entry name" value="Ntn_hydrolases_N"/>
</dbReference>
<dbReference type="GO" id="GO:0004066">
    <property type="term" value="F:asparagine synthase (glutamine-hydrolyzing) activity"/>
    <property type="evidence" value="ECO:0007669"/>
    <property type="project" value="UniProtKB-EC"/>
</dbReference>
<evidence type="ECO:0000256" key="3">
    <source>
        <dbReference type="ARBA" id="ARBA00022598"/>
    </source>
</evidence>
<protein>
    <recommendedName>
        <fullName evidence="2">asparagine synthase (glutamine-hydrolyzing)</fullName>
        <ecNumber evidence="2">6.3.5.4</ecNumber>
    </recommendedName>
</protein>
<evidence type="ECO:0000256" key="9">
    <source>
        <dbReference type="ARBA" id="ARBA00048741"/>
    </source>
</evidence>
<dbReference type="InterPro" id="IPR014729">
    <property type="entry name" value="Rossmann-like_a/b/a_fold"/>
</dbReference>
<dbReference type="Gene3D" id="3.60.20.10">
    <property type="entry name" value="Glutamine Phosphoribosylpyrophosphate, subunit 1, domain 1"/>
    <property type="match status" value="1"/>
</dbReference>
<evidence type="ECO:0000256" key="13">
    <source>
        <dbReference type="PIRSR" id="PIRSR001589-3"/>
    </source>
</evidence>
<dbReference type="GO" id="GO:0005524">
    <property type="term" value="F:ATP binding"/>
    <property type="evidence" value="ECO:0007669"/>
    <property type="project" value="UniProtKB-KW"/>
</dbReference>
<feature type="binding site" evidence="12">
    <location>
        <position position="275"/>
    </location>
    <ligand>
        <name>ATP</name>
        <dbReference type="ChEBI" id="CHEBI:30616"/>
    </ligand>
</feature>
<reference evidence="15" key="1">
    <citation type="submission" date="2021-01" db="EMBL/GenBank/DDBJ databases">
        <authorList>
            <person name="Corre E."/>
            <person name="Pelletier E."/>
            <person name="Niang G."/>
            <person name="Scheremetjew M."/>
            <person name="Finn R."/>
            <person name="Kale V."/>
            <person name="Holt S."/>
            <person name="Cochrane G."/>
            <person name="Meng A."/>
            <person name="Brown T."/>
            <person name="Cohen L."/>
        </authorList>
    </citation>
    <scope>NUCLEOTIDE SEQUENCE</scope>
    <source>
        <strain evidence="15">CCMP2877</strain>
    </source>
</reference>
<evidence type="ECO:0000256" key="12">
    <source>
        <dbReference type="PIRSR" id="PIRSR001589-2"/>
    </source>
</evidence>
<dbReference type="Pfam" id="PF00733">
    <property type="entry name" value="Asn_synthase"/>
    <property type="match status" value="2"/>
</dbReference>
<dbReference type="NCBIfam" id="NF006949">
    <property type="entry name" value="PRK09431.1"/>
    <property type="match status" value="1"/>
</dbReference>
<keyword evidence="3" id="KW-0436">Ligase</keyword>
<evidence type="ECO:0000259" key="14">
    <source>
        <dbReference type="PROSITE" id="PS51278"/>
    </source>
</evidence>
<dbReference type="InterPro" id="IPR017932">
    <property type="entry name" value="GATase_2_dom"/>
</dbReference>
<feature type="binding site" evidence="12">
    <location>
        <position position="102"/>
    </location>
    <ligand>
        <name>L-glutamine</name>
        <dbReference type="ChEBI" id="CHEBI:58359"/>
    </ligand>
</feature>
<keyword evidence="6 10" id="KW-0067">ATP-binding</keyword>
<dbReference type="GO" id="GO:0006529">
    <property type="term" value="P:asparagine biosynthetic process"/>
    <property type="evidence" value="ECO:0007669"/>
    <property type="project" value="UniProtKB-KW"/>
</dbReference>
<evidence type="ECO:0000313" key="15">
    <source>
        <dbReference type="EMBL" id="CAD9248385.1"/>
    </source>
</evidence>
<dbReference type="InterPro" id="IPR050795">
    <property type="entry name" value="Asn_Synthetase"/>
</dbReference>
<dbReference type="FunFam" id="3.40.50.620:FF:000031">
    <property type="entry name" value="Asparagine synthase B"/>
    <property type="match status" value="1"/>
</dbReference>
<dbReference type="PANTHER" id="PTHR11772">
    <property type="entry name" value="ASPARAGINE SYNTHETASE"/>
    <property type="match status" value="1"/>
</dbReference>
<comment type="pathway">
    <text evidence="1">Amino-acid biosynthesis; L-asparagine biosynthesis; L-asparagine from L-aspartate (L-Gln route): step 1/1.</text>
</comment>
<dbReference type="PROSITE" id="PS51278">
    <property type="entry name" value="GATASE_TYPE_2"/>
    <property type="match status" value="1"/>
</dbReference>
<dbReference type="EMBL" id="HBGJ01010828">
    <property type="protein sequence ID" value="CAD9248385.1"/>
    <property type="molecule type" value="Transcribed_RNA"/>
</dbReference>
<evidence type="ECO:0000256" key="11">
    <source>
        <dbReference type="PIRSR" id="PIRSR001589-1"/>
    </source>
</evidence>
<keyword evidence="4 11" id="KW-0028">Amino-acid biosynthesis</keyword>
<feature type="active site" description="For GATase activity" evidence="11">
    <location>
        <position position="2"/>
    </location>
</feature>
<evidence type="ECO:0000256" key="7">
    <source>
        <dbReference type="ARBA" id="ARBA00022888"/>
    </source>
</evidence>
<evidence type="ECO:0000256" key="5">
    <source>
        <dbReference type="ARBA" id="ARBA00022741"/>
    </source>
</evidence>
<evidence type="ECO:0000256" key="10">
    <source>
        <dbReference type="PIRNR" id="PIRNR001589"/>
    </source>
</evidence>
<name>A0A7S1TW89_9STRA</name>
<dbReference type="Gene3D" id="3.40.50.620">
    <property type="entry name" value="HUPs"/>
    <property type="match status" value="1"/>
</dbReference>
<proteinExistence type="predicted"/>
<dbReference type="InterPro" id="IPR033738">
    <property type="entry name" value="AsnB_N"/>
</dbReference>
<dbReference type="InterPro" id="IPR006426">
    <property type="entry name" value="Asn_synth_AEB"/>
</dbReference>
<dbReference type="CDD" id="cd01991">
    <property type="entry name" value="Asn_synthase_B_C"/>
    <property type="match status" value="1"/>
</dbReference>
<keyword evidence="7 11" id="KW-0061">Asparagine biosynthesis</keyword>
<feature type="site" description="Important for beta-aspartyl-AMP intermediate formation" evidence="13">
    <location>
        <position position="351"/>
    </location>
</feature>
<dbReference type="CDD" id="cd00712">
    <property type="entry name" value="AsnB"/>
    <property type="match status" value="1"/>
</dbReference>
<dbReference type="InterPro" id="IPR001962">
    <property type="entry name" value="Asn_synthase"/>
</dbReference>
<dbReference type="AlphaFoldDB" id="A0A7S1TW89"/>
<feature type="domain" description="Glutamine amidotransferase type-2" evidence="14">
    <location>
        <begin position="2"/>
        <end position="189"/>
    </location>
</feature>
<dbReference type="PIRSF" id="PIRSF001589">
    <property type="entry name" value="Asn_synthetase_glu-h"/>
    <property type="match status" value="1"/>
</dbReference>
<keyword evidence="5 10" id="KW-0547">Nucleotide-binding</keyword>
<feature type="binding site" evidence="12">
    <location>
        <position position="236"/>
    </location>
    <ligand>
        <name>ATP</name>
        <dbReference type="ChEBI" id="CHEBI:30616"/>
    </ligand>
</feature>
<dbReference type="GO" id="GO:0005829">
    <property type="term" value="C:cytosol"/>
    <property type="evidence" value="ECO:0007669"/>
    <property type="project" value="TreeGrafter"/>
</dbReference>
<organism evidence="15">
    <name type="scientific">Phaeomonas parva</name>
    <dbReference type="NCBI Taxonomy" id="124430"/>
    <lineage>
        <taxon>Eukaryota</taxon>
        <taxon>Sar</taxon>
        <taxon>Stramenopiles</taxon>
        <taxon>Ochrophyta</taxon>
        <taxon>Pinguiophyceae</taxon>
        <taxon>Pinguiochrysidales</taxon>
        <taxon>Pinguiochrysidaceae</taxon>
        <taxon>Phaeomonas</taxon>
    </lineage>
</organism>
<dbReference type="NCBIfam" id="TIGR01536">
    <property type="entry name" value="asn_synth_AEB"/>
    <property type="match status" value="1"/>
</dbReference>
<dbReference type="EC" id="6.3.5.4" evidence="2"/>
<sequence>MCGIFAIFNSSLSPDELRKLMVACSQRLRHRGPDWSGYQIHGSHGIAHERLAIIDPESGEQPLVSPCGNVIVCANGEIYNYRTLYDELKADGCEYNPATGSDCEVVIPLYQKYGMAFVDKLRGMFSFVIYDKAADKFFAVRDHMGITPMYYGHASDGSIWFSSEMKALHDQCSTYQQAPPGKYFSSEDGEFHQWFTPDWLTTTESPSETIHLAELRDYFVNAVRRRMMSDVPWGVLLSGGLDSSLVASIACRLHKQGSNSGAKAFVGARLHSFTIGLEGSPDLAAAEDVADFLGTVHHGYTYTMQEGLDAISEVIYHLETYDVTTVRASTPMFLMSRKIKAMGVKMVLSGEGADEILGGYLYFHHAPNGSEFFEETRDKVARLHKYDCLRANKSTSAWGVEVRVPFLDADFMNYAMGLEPECKMPAKAPRKIEKYILRKAFDTPEEPWLPQHILWRQKEQFSDGVGYGWIDSLRDVAEAEVTDAQMANAAHRFPYNTPATKEAYRYRAIFESHYPSHAAATTVPAEASIACSTARAMSWHESFSKRADPSGRAVAGVHDSEYSENFDIEDDMNKAKKKARTK</sequence>